<evidence type="ECO:0000313" key="5">
    <source>
        <dbReference type="Proteomes" id="UP000663870"/>
    </source>
</evidence>
<reference evidence="2" key="1">
    <citation type="submission" date="2021-02" db="EMBL/GenBank/DDBJ databases">
        <authorList>
            <person name="Nowell W R."/>
        </authorList>
    </citation>
    <scope>NUCLEOTIDE SEQUENCE</scope>
</reference>
<evidence type="ECO:0000313" key="4">
    <source>
        <dbReference type="Proteomes" id="UP000663854"/>
    </source>
</evidence>
<evidence type="ECO:0000256" key="1">
    <source>
        <dbReference type="SAM" id="Coils"/>
    </source>
</evidence>
<dbReference type="AlphaFoldDB" id="A0A815UJU2"/>
<dbReference type="Proteomes" id="UP000663870">
    <property type="component" value="Unassembled WGS sequence"/>
</dbReference>
<protein>
    <submittedName>
        <fullName evidence="2">Uncharacterized protein</fullName>
    </submittedName>
</protein>
<accession>A0A815UJU2</accession>
<comment type="caution">
    <text evidence="2">The sequence shown here is derived from an EMBL/GenBank/DDBJ whole genome shotgun (WGS) entry which is preliminary data.</text>
</comment>
<proteinExistence type="predicted"/>
<feature type="coiled-coil region" evidence="1">
    <location>
        <begin position="51"/>
        <end position="89"/>
    </location>
</feature>
<keyword evidence="1" id="KW-0175">Coiled coil</keyword>
<dbReference type="EMBL" id="CAJNOH010010779">
    <property type="protein sequence ID" value="CAF1517134.1"/>
    <property type="molecule type" value="Genomic_DNA"/>
</dbReference>
<gene>
    <name evidence="3" type="ORF">JXQ802_LOCUS55992</name>
    <name evidence="2" type="ORF">PYM288_LOCUS39445</name>
</gene>
<dbReference type="EMBL" id="CAJNOL010012608">
    <property type="protein sequence ID" value="CAF1660478.1"/>
    <property type="molecule type" value="Genomic_DNA"/>
</dbReference>
<sequence>MHAISRNFLSSTLQSLQNPYYLVPVLWRSLYLRFYENQRPQHEAWDEYLIIKEKEIQLRSYVNKLRQELLELERKCTEKNSNMIKIEKDTVTTT</sequence>
<dbReference type="Proteomes" id="UP000663854">
    <property type="component" value="Unassembled WGS sequence"/>
</dbReference>
<name>A0A815UJU2_9BILA</name>
<evidence type="ECO:0000313" key="2">
    <source>
        <dbReference type="EMBL" id="CAF1517134.1"/>
    </source>
</evidence>
<keyword evidence="5" id="KW-1185">Reference proteome</keyword>
<evidence type="ECO:0000313" key="3">
    <source>
        <dbReference type="EMBL" id="CAF1660478.1"/>
    </source>
</evidence>
<organism evidence="2 4">
    <name type="scientific">Rotaria sordida</name>
    <dbReference type="NCBI Taxonomy" id="392033"/>
    <lineage>
        <taxon>Eukaryota</taxon>
        <taxon>Metazoa</taxon>
        <taxon>Spiralia</taxon>
        <taxon>Gnathifera</taxon>
        <taxon>Rotifera</taxon>
        <taxon>Eurotatoria</taxon>
        <taxon>Bdelloidea</taxon>
        <taxon>Philodinida</taxon>
        <taxon>Philodinidae</taxon>
        <taxon>Rotaria</taxon>
    </lineage>
</organism>